<evidence type="ECO:0000256" key="8">
    <source>
        <dbReference type="ARBA" id="ARBA00026101"/>
    </source>
</evidence>
<accession>A0ABP1CQW8</accession>
<keyword evidence="2" id="KW-0444">Lipid biosynthesis</keyword>
<evidence type="ECO:0000256" key="6">
    <source>
        <dbReference type="ARBA" id="ARBA00023209"/>
    </source>
</evidence>
<evidence type="ECO:0000256" key="7">
    <source>
        <dbReference type="ARBA" id="ARBA00023264"/>
    </source>
</evidence>
<dbReference type="Proteomes" id="UP001497453">
    <property type="component" value="Chromosome 10"/>
</dbReference>
<dbReference type="CDD" id="cd02174">
    <property type="entry name" value="CCT"/>
    <property type="match status" value="1"/>
</dbReference>
<dbReference type="Pfam" id="PF01467">
    <property type="entry name" value="CTP_transf_like"/>
    <property type="match status" value="2"/>
</dbReference>
<feature type="domain" description="Cytidyltransferase-like" evidence="10">
    <location>
        <begin position="324"/>
        <end position="421"/>
    </location>
</feature>
<gene>
    <name evidence="11" type="ORF">GFSPODELE1_LOCUS1982</name>
</gene>
<feature type="compositionally biased region" description="Basic and acidic residues" evidence="9">
    <location>
        <begin position="477"/>
        <end position="487"/>
    </location>
</feature>
<evidence type="ECO:0000259" key="10">
    <source>
        <dbReference type="Pfam" id="PF01467"/>
    </source>
</evidence>
<protein>
    <recommendedName>
        <fullName evidence="8">choline-phosphate cytidylyltransferase</fullName>
        <ecNumber evidence="8">2.7.7.15</ecNumber>
    </recommendedName>
</protein>
<feature type="region of interest" description="Disordered" evidence="9">
    <location>
        <begin position="1"/>
        <end position="167"/>
    </location>
</feature>
<feature type="region of interest" description="Disordered" evidence="9">
    <location>
        <begin position="451"/>
        <end position="507"/>
    </location>
</feature>
<feature type="domain" description="Cytidyltransferase-like" evidence="10">
    <location>
        <begin position="251"/>
        <end position="297"/>
    </location>
</feature>
<evidence type="ECO:0000256" key="2">
    <source>
        <dbReference type="ARBA" id="ARBA00022516"/>
    </source>
</evidence>
<evidence type="ECO:0000256" key="5">
    <source>
        <dbReference type="ARBA" id="ARBA00023098"/>
    </source>
</evidence>
<dbReference type="PANTHER" id="PTHR10739:SF13">
    <property type="entry name" value="CHOLINE-PHOSPHATE CYTIDYLYLTRANSFERASE"/>
    <property type="match status" value="1"/>
</dbReference>
<evidence type="ECO:0000313" key="12">
    <source>
        <dbReference type="Proteomes" id="UP001497453"/>
    </source>
</evidence>
<dbReference type="Gene3D" id="3.40.50.620">
    <property type="entry name" value="HUPs"/>
    <property type="match status" value="1"/>
</dbReference>
<evidence type="ECO:0000313" key="11">
    <source>
        <dbReference type="EMBL" id="CAL1698065.1"/>
    </source>
</evidence>
<dbReference type="SUPFAM" id="SSF52374">
    <property type="entry name" value="Nucleotidylyl transferase"/>
    <property type="match status" value="1"/>
</dbReference>
<feature type="region of interest" description="Disordered" evidence="9">
    <location>
        <begin position="283"/>
        <end position="315"/>
    </location>
</feature>
<proteinExistence type="inferred from homology"/>
<keyword evidence="7" id="KW-1208">Phospholipid metabolism</keyword>
<sequence length="507" mass="54678">MEPAAKKQQHSKRSVPSNAKHLPHIHPHARLDSPAYDASEEDNDPLTDDGASAISIPVSRSRDKSSVSASIRSVLQGSRPGAQGRHALAAALVSSDEGVDSPTYDGDIESSTTAGPGQEAVSRASSSYAASIASTLSPTTPPSSLPNFKLGQRPTPAHPSIPTEPPPVMPIPMRSSGNPGFRLPSYPLDPLPTLLAPNTPNTFNPANLSPEDVQRHFREEIDGEGIAVGLGEDRKVYKINEPPKDRPVRIYADGVYDLFHFGHALQLRQAKLAFPNIIVPNSSNDSSSPLKTPPASSSSTSLLTPPATSTPSPNQTQFIPGVYLLVGVNSDLQCAQHKSRTVMTHAERCESVRHCRWVDEVVPDAPWVITEEFLQKYEIDYVAHDQDPYGSAGHDDVYAYCKTQGKFLPTLRTPGISTSDLLARLVSGYRHRIWDKKLEKMGMRDLMAEGSDWDESRVGSRGGSVGGESGAGSGQGSREESPEREAANGDSVGRTKTKTEQMEQLQS</sequence>
<feature type="compositionally biased region" description="Pro residues" evidence="9">
    <location>
        <begin position="156"/>
        <end position="167"/>
    </location>
</feature>
<organism evidence="11 12">
    <name type="scientific">Somion occarium</name>
    <dbReference type="NCBI Taxonomy" id="3059160"/>
    <lineage>
        <taxon>Eukaryota</taxon>
        <taxon>Fungi</taxon>
        <taxon>Dikarya</taxon>
        <taxon>Basidiomycota</taxon>
        <taxon>Agaricomycotina</taxon>
        <taxon>Agaricomycetes</taxon>
        <taxon>Polyporales</taxon>
        <taxon>Cerrenaceae</taxon>
        <taxon>Somion</taxon>
    </lineage>
</organism>
<reference evidence="12" key="1">
    <citation type="submission" date="2024-04" db="EMBL/GenBank/DDBJ databases">
        <authorList>
            <person name="Shaw F."/>
            <person name="Minotto A."/>
        </authorList>
    </citation>
    <scope>NUCLEOTIDE SEQUENCE [LARGE SCALE GENOMIC DNA]</scope>
</reference>
<dbReference type="EMBL" id="OZ037953">
    <property type="protein sequence ID" value="CAL1698065.1"/>
    <property type="molecule type" value="Genomic_DNA"/>
</dbReference>
<dbReference type="InterPro" id="IPR045049">
    <property type="entry name" value="Pcy1-like"/>
</dbReference>
<feature type="compositionally biased region" description="Low complexity" evidence="9">
    <location>
        <begin position="286"/>
        <end position="313"/>
    </location>
</feature>
<feature type="compositionally biased region" description="Gly residues" evidence="9">
    <location>
        <begin position="460"/>
        <end position="475"/>
    </location>
</feature>
<keyword evidence="3" id="KW-0808">Transferase</keyword>
<evidence type="ECO:0000256" key="1">
    <source>
        <dbReference type="ARBA" id="ARBA00010101"/>
    </source>
</evidence>
<evidence type="ECO:0000256" key="9">
    <source>
        <dbReference type="SAM" id="MobiDB-lite"/>
    </source>
</evidence>
<dbReference type="InterPro" id="IPR004821">
    <property type="entry name" value="Cyt_trans-like"/>
</dbReference>
<dbReference type="InterPro" id="IPR014729">
    <property type="entry name" value="Rossmann-like_a/b/a_fold"/>
</dbReference>
<keyword evidence="6" id="KW-0594">Phospholipid biosynthesis</keyword>
<keyword evidence="12" id="KW-1185">Reference proteome</keyword>
<evidence type="ECO:0000256" key="3">
    <source>
        <dbReference type="ARBA" id="ARBA00022679"/>
    </source>
</evidence>
<keyword evidence="5" id="KW-0443">Lipid metabolism</keyword>
<name>A0ABP1CQW8_9APHY</name>
<dbReference type="InterPro" id="IPR041723">
    <property type="entry name" value="CCT"/>
</dbReference>
<dbReference type="EC" id="2.7.7.15" evidence="8"/>
<feature type="compositionally biased region" description="Acidic residues" evidence="9">
    <location>
        <begin position="38"/>
        <end position="47"/>
    </location>
</feature>
<dbReference type="PANTHER" id="PTHR10739">
    <property type="entry name" value="CYTIDYLYLTRANSFERASE"/>
    <property type="match status" value="1"/>
</dbReference>
<keyword evidence="4" id="KW-0548">Nucleotidyltransferase</keyword>
<evidence type="ECO:0000256" key="4">
    <source>
        <dbReference type="ARBA" id="ARBA00022695"/>
    </source>
</evidence>
<comment type="similarity">
    <text evidence="1">Belongs to the cytidylyltransferase family.</text>
</comment>
<feature type="compositionally biased region" description="Low complexity" evidence="9">
    <location>
        <begin position="120"/>
        <end position="138"/>
    </location>
</feature>
<dbReference type="NCBIfam" id="TIGR00125">
    <property type="entry name" value="cyt_tran_rel"/>
    <property type="match status" value="1"/>
</dbReference>